<reference evidence="2 3" key="1">
    <citation type="submission" date="2011-08" db="EMBL/GenBank/DDBJ databases">
        <title>The Genome Sequence of Plasmodium vivax Brazil I.</title>
        <authorList>
            <consortium name="The Broad Institute Genome Sequencing Platform"/>
            <consortium name="The Broad Institute Genome Sequencing Center for Infectious Disease"/>
            <person name="Neafsey D."/>
            <person name="Carlton J."/>
            <person name="Barnwell J."/>
            <person name="Collins W."/>
            <person name="Escalante A."/>
            <person name="Mullikin J."/>
            <person name="Saul A."/>
            <person name="Guigo R."/>
            <person name="Camara F."/>
            <person name="Young S.K."/>
            <person name="Zeng Q."/>
            <person name="Gargeya S."/>
            <person name="Fitzgerald M."/>
            <person name="Haas B."/>
            <person name="Abouelleil A."/>
            <person name="Alvarado L."/>
            <person name="Arachchi H.M."/>
            <person name="Berlin A."/>
            <person name="Brown A."/>
            <person name="Chapman S.B."/>
            <person name="Chen Z."/>
            <person name="Dunbar C."/>
            <person name="Freedman E."/>
            <person name="Gearin G."/>
            <person name="Gellesch M."/>
            <person name="Goldberg J."/>
            <person name="Griggs A."/>
            <person name="Gujja S."/>
            <person name="Heiman D."/>
            <person name="Howarth C."/>
            <person name="Larson L."/>
            <person name="Lui A."/>
            <person name="MacDonald P.J.P."/>
            <person name="Montmayeur A."/>
            <person name="Murphy C."/>
            <person name="Neiman D."/>
            <person name="Pearson M."/>
            <person name="Priest M."/>
            <person name="Roberts A."/>
            <person name="Saif S."/>
            <person name="Shea T."/>
            <person name="Shenoy N."/>
            <person name="Sisk P."/>
            <person name="Stolte C."/>
            <person name="Sykes S."/>
            <person name="Wortman J."/>
            <person name="Nusbaum C."/>
            <person name="Birren B."/>
        </authorList>
    </citation>
    <scope>NUCLEOTIDE SEQUENCE [LARGE SCALE GENOMIC DNA]</scope>
    <source>
        <strain evidence="2 3">Brazil I</strain>
    </source>
</reference>
<feature type="transmembrane region" description="Helical" evidence="1">
    <location>
        <begin position="30"/>
        <end position="50"/>
    </location>
</feature>
<dbReference type="EMBL" id="KQ234924">
    <property type="protein sequence ID" value="KMZ83346.1"/>
    <property type="molecule type" value="Genomic_DNA"/>
</dbReference>
<keyword evidence="1" id="KW-1133">Transmembrane helix</keyword>
<keyword evidence="1" id="KW-0472">Membrane</keyword>
<organism evidence="2 3">
    <name type="scientific">Plasmodium vivax (strain Brazil I)</name>
    <dbReference type="NCBI Taxonomy" id="1033975"/>
    <lineage>
        <taxon>Eukaryota</taxon>
        <taxon>Sar</taxon>
        <taxon>Alveolata</taxon>
        <taxon>Apicomplexa</taxon>
        <taxon>Aconoidasida</taxon>
        <taxon>Haemosporida</taxon>
        <taxon>Plasmodiidae</taxon>
        <taxon>Plasmodium</taxon>
        <taxon>Plasmodium (Plasmodium)</taxon>
    </lineage>
</organism>
<keyword evidence="1" id="KW-0812">Transmembrane</keyword>
<sequence length="292" mass="35155">MPDEKEFTLDKIKDNVQFYFFLKKLFTRNYLNFLLLIIFYDELIHILCYFMTNSKFYKIYDVFRKQCEYFMWDDDQSCYKDTLGEIENSLDVTEILKHLYSNLYRIYATIKYNDNTYFDYVETADYKLCYTSLKYWLYDQIIIKGLEERKINEIFKGWEYYIKIKITNKFSDSCAFNKLTLDEIKRLKNIYALYTVLYNNTTNFETCKGNRCKYLKYFGKGIGEFISSINSCSSNSYRTNYCVEFKEFVDLCKENNKDAGISIYEESKKGTADTAGKYLLSVKTYENEPHYI</sequence>
<dbReference type="AlphaFoldDB" id="A0A0J9SL36"/>
<protein>
    <submittedName>
        <fullName evidence="2">Uncharacterized protein</fullName>
    </submittedName>
</protein>
<accession>A0A0J9SL36</accession>
<evidence type="ECO:0000313" key="3">
    <source>
        <dbReference type="Proteomes" id="UP000053327"/>
    </source>
</evidence>
<evidence type="ECO:0000256" key="1">
    <source>
        <dbReference type="SAM" id="Phobius"/>
    </source>
</evidence>
<name>A0A0J9SL36_PLAV1</name>
<proteinExistence type="predicted"/>
<evidence type="ECO:0000313" key="2">
    <source>
        <dbReference type="EMBL" id="KMZ83346.1"/>
    </source>
</evidence>
<dbReference type="Proteomes" id="UP000053327">
    <property type="component" value="Unassembled WGS sequence"/>
</dbReference>
<gene>
    <name evidence="2" type="ORF">PVBG_05742</name>
</gene>